<evidence type="ECO:0000256" key="1">
    <source>
        <dbReference type="SAM" id="MobiDB-lite"/>
    </source>
</evidence>
<name>A0A8R7UB55_TRIUA</name>
<proteinExistence type="predicted"/>
<protein>
    <submittedName>
        <fullName evidence="2">Uncharacterized protein</fullName>
    </submittedName>
</protein>
<dbReference type="Gramene" id="TuG1812G0500000197.01.T04">
    <property type="protein sequence ID" value="TuG1812G0500000197.01.T04.cds253847"/>
    <property type="gene ID" value="TuG1812G0500000197.01"/>
</dbReference>
<dbReference type="EnsemblPlants" id="TuG1812G0500000197.01.T04">
    <property type="protein sequence ID" value="TuG1812G0500000197.01.T04.cds253847"/>
    <property type="gene ID" value="TuG1812G0500000197.01"/>
</dbReference>
<organism evidence="2 3">
    <name type="scientific">Triticum urartu</name>
    <name type="common">Red wild einkorn</name>
    <name type="synonym">Crithodium urartu</name>
    <dbReference type="NCBI Taxonomy" id="4572"/>
    <lineage>
        <taxon>Eukaryota</taxon>
        <taxon>Viridiplantae</taxon>
        <taxon>Streptophyta</taxon>
        <taxon>Embryophyta</taxon>
        <taxon>Tracheophyta</taxon>
        <taxon>Spermatophyta</taxon>
        <taxon>Magnoliopsida</taxon>
        <taxon>Liliopsida</taxon>
        <taxon>Poales</taxon>
        <taxon>Poaceae</taxon>
        <taxon>BOP clade</taxon>
        <taxon>Pooideae</taxon>
        <taxon>Triticodae</taxon>
        <taxon>Triticeae</taxon>
        <taxon>Triticinae</taxon>
        <taxon>Triticum</taxon>
    </lineage>
</organism>
<evidence type="ECO:0000313" key="3">
    <source>
        <dbReference type="Proteomes" id="UP000015106"/>
    </source>
</evidence>
<sequence>MYKVSTLLPGYPPSTQQDSQSHVDATKVIKFGCFWKYSIIGPVRGKSQHHEECIRIMILPWGYNLHYVPRELFAFKSNLQSRR</sequence>
<reference evidence="2" key="2">
    <citation type="submission" date="2018-03" db="EMBL/GenBank/DDBJ databases">
        <title>The Triticum urartu genome reveals the dynamic nature of wheat genome evolution.</title>
        <authorList>
            <person name="Ling H."/>
            <person name="Ma B."/>
            <person name="Shi X."/>
            <person name="Liu H."/>
            <person name="Dong L."/>
            <person name="Sun H."/>
            <person name="Cao Y."/>
            <person name="Gao Q."/>
            <person name="Zheng S."/>
            <person name="Li Y."/>
            <person name="Yu Y."/>
            <person name="Du H."/>
            <person name="Qi M."/>
            <person name="Li Y."/>
            <person name="Yu H."/>
            <person name="Cui Y."/>
            <person name="Wang N."/>
            <person name="Chen C."/>
            <person name="Wu H."/>
            <person name="Zhao Y."/>
            <person name="Zhang J."/>
            <person name="Li Y."/>
            <person name="Zhou W."/>
            <person name="Zhang B."/>
            <person name="Hu W."/>
            <person name="Eijk M."/>
            <person name="Tang J."/>
            <person name="Witsenboer H."/>
            <person name="Zhao S."/>
            <person name="Li Z."/>
            <person name="Zhang A."/>
            <person name="Wang D."/>
            <person name="Liang C."/>
        </authorList>
    </citation>
    <scope>NUCLEOTIDE SEQUENCE [LARGE SCALE GENOMIC DNA]</scope>
    <source>
        <strain evidence="2">cv. G1812</strain>
    </source>
</reference>
<reference evidence="2" key="3">
    <citation type="submission" date="2022-06" db="UniProtKB">
        <authorList>
            <consortium name="EnsemblPlants"/>
        </authorList>
    </citation>
    <scope>IDENTIFICATION</scope>
</reference>
<dbReference type="AlphaFoldDB" id="A0A8R7UB55"/>
<dbReference type="Proteomes" id="UP000015106">
    <property type="component" value="Chromosome 5"/>
</dbReference>
<accession>A0A8R7UB55</accession>
<feature type="region of interest" description="Disordered" evidence="1">
    <location>
        <begin position="1"/>
        <end position="21"/>
    </location>
</feature>
<reference evidence="3" key="1">
    <citation type="journal article" date="2013" name="Nature">
        <title>Draft genome of the wheat A-genome progenitor Triticum urartu.</title>
        <authorList>
            <person name="Ling H.Q."/>
            <person name="Zhao S."/>
            <person name="Liu D."/>
            <person name="Wang J."/>
            <person name="Sun H."/>
            <person name="Zhang C."/>
            <person name="Fan H."/>
            <person name="Li D."/>
            <person name="Dong L."/>
            <person name="Tao Y."/>
            <person name="Gao C."/>
            <person name="Wu H."/>
            <person name="Li Y."/>
            <person name="Cui Y."/>
            <person name="Guo X."/>
            <person name="Zheng S."/>
            <person name="Wang B."/>
            <person name="Yu K."/>
            <person name="Liang Q."/>
            <person name="Yang W."/>
            <person name="Lou X."/>
            <person name="Chen J."/>
            <person name="Feng M."/>
            <person name="Jian J."/>
            <person name="Zhang X."/>
            <person name="Luo G."/>
            <person name="Jiang Y."/>
            <person name="Liu J."/>
            <person name="Wang Z."/>
            <person name="Sha Y."/>
            <person name="Zhang B."/>
            <person name="Wu H."/>
            <person name="Tang D."/>
            <person name="Shen Q."/>
            <person name="Xue P."/>
            <person name="Zou S."/>
            <person name="Wang X."/>
            <person name="Liu X."/>
            <person name="Wang F."/>
            <person name="Yang Y."/>
            <person name="An X."/>
            <person name="Dong Z."/>
            <person name="Zhang K."/>
            <person name="Zhang X."/>
            <person name="Luo M.C."/>
            <person name="Dvorak J."/>
            <person name="Tong Y."/>
            <person name="Wang J."/>
            <person name="Yang H."/>
            <person name="Li Z."/>
            <person name="Wang D."/>
            <person name="Zhang A."/>
            <person name="Wang J."/>
        </authorList>
    </citation>
    <scope>NUCLEOTIDE SEQUENCE</scope>
    <source>
        <strain evidence="3">cv. G1812</strain>
    </source>
</reference>
<keyword evidence="3" id="KW-1185">Reference proteome</keyword>
<evidence type="ECO:0000313" key="2">
    <source>
        <dbReference type="EnsemblPlants" id="TuG1812G0500000197.01.T04.cds253847"/>
    </source>
</evidence>